<gene>
    <name evidence="1" type="ORF">AB0E89_37085</name>
</gene>
<proteinExistence type="predicted"/>
<reference evidence="1 2" key="1">
    <citation type="submission" date="2024-06" db="EMBL/GenBank/DDBJ databases">
        <title>The Natural Products Discovery Center: Release of the First 8490 Sequenced Strains for Exploring Actinobacteria Biosynthetic Diversity.</title>
        <authorList>
            <person name="Kalkreuter E."/>
            <person name="Kautsar S.A."/>
            <person name="Yang D."/>
            <person name="Bader C.D."/>
            <person name="Teijaro C.N."/>
            <person name="Fluegel L."/>
            <person name="Davis C.M."/>
            <person name="Simpson J.R."/>
            <person name="Lauterbach L."/>
            <person name="Steele A.D."/>
            <person name="Gui C."/>
            <person name="Meng S."/>
            <person name="Li G."/>
            <person name="Viehrig K."/>
            <person name="Ye F."/>
            <person name="Su P."/>
            <person name="Kiefer A.F."/>
            <person name="Nichols A."/>
            <person name="Cepeda A.J."/>
            <person name="Yan W."/>
            <person name="Fan B."/>
            <person name="Jiang Y."/>
            <person name="Adhikari A."/>
            <person name="Zheng C.-J."/>
            <person name="Schuster L."/>
            <person name="Cowan T.M."/>
            <person name="Smanski M.J."/>
            <person name="Chevrette M.G."/>
            <person name="De Carvalho L.P.S."/>
            <person name="Shen B."/>
        </authorList>
    </citation>
    <scope>NUCLEOTIDE SEQUENCE [LARGE SCALE GENOMIC DNA]</scope>
    <source>
        <strain evidence="1 2">NPDC033843</strain>
    </source>
</reference>
<sequence>MPAGSPMSPQRTAWFYANVKADLWTATGSGARTAAPASSAELVIKEPLPSMPVTF</sequence>
<dbReference type="RefSeq" id="WP_361707989.1">
    <property type="nucleotide sequence ID" value="NZ_JBEZVE010000025.1"/>
</dbReference>
<evidence type="ECO:0000313" key="2">
    <source>
        <dbReference type="Proteomes" id="UP001550739"/>
    </source>
</evidence>
<protein>
    <submittedName>
        <fullName evidence="1">Uncharacterized protein</fullName>
    </submittedName>
</protein>
<keyword evidence="2" id="KW-1185">Reference proteome</keyword>
<accession>A0ABV2ZU58</accession>
<dbReference type="Proteomes" id="UP001550739">
    <property type="component" value="Unassembled WGS sequence"/>
</dbReference>
<dbReference type="EMBL" id="JBEZVE010000025">
    <property type="protein sequence ID" value="MEU3786094.1"/>
    <property type="molecule type" value="Genomic_DNA"/>
</dbReference>
<comment type="caution">
    <text evidence="1">The sequence shown here is derived from an EMBL/GenBank/DDBJ whole genome shotgun (WGS) entry which is preliminary data.</text>
</comment>
<evidence type="ECO:0000313" key="1">
    <source>
        <dbReference type="EMBL" id="MEU3786094.1"/>
    </source>
</evidence>
<organism evidence="1 2">
    <name type="scientific">Streptomyces sp. 900129855</name>
    <dbReference type="NCBI Taxonomy" id="3155129"/>
    <lineage>
        <taxon>Bacteria</taxon>
        <taxon>Bacillati</taxon>
        <taxon>Actinomycetota</taxon>
        <taxon>Actinomycetes</taxon>
        <taxon>Kitasatosporales</taxon>
        <taxon>Streptomycetaceae</taxon>
        <taxon>Streptomyces</taxon>
    </lineage>
</organism>
<name>A0ABV2ZU58_9ACTN</name>